<dbReference type="EMBL" id="PQXF01000003">
    <property type="protein sequence ID" value="PXF61782.1"/>
    <property type="molecule type" value="Genomic_DNA"/>
</dbReference>
<proteinExistence type="predicted"/>
<evidence type="ECO:0000313" key="1">
    <source>
        <dbReference type="EMBL" id="PXF61782.1"/>
    </source>
</evidence>
<accession>A0AC61L5W9</accession>
<dbReference type="Proteomes" id="UP000248329">
    <property type="component" value="Unassembled WGS sequence"/>
</dbReference>
<evidence type="ECO:0000313" key="2">
    <source>
        <dbReference type="Proteomes" id="UP000248329"/>
    </source>
</evidence>
<gene>
    <name evidence="1" type="ORF">C4B59_02735</name>
</gene>
<sequence length="72" mass="8185">MNKFTAVFERDGNWWIGYVEKLPGTNTQGRTREEACENLKEDVAMVIKANRELTQLEVVGSDAIREELLVAT</sequence>
<organism evidence="1 2">
    <name type="scientific">Candidatus Methanogaster sp</name>
    <dbReference type="NCBI Taxonomy" id="3386292"/>
    <lineage>
        <taxon>Archaea</taxon>
        <taxon>Methanobacteriati</taxon>
        <taxon>Methanobacteriota</taxon>
        <taxon>Stenosarchaea group</taxon>
        <taxon>Methanomicrobia</taxon>
        <taxon>Methanosarcinales</taxon>
        <taxon>ANME-2 cluster</taxon>
        <taxon>Candidatus Methanogasteraceae</taxon>
        <taxon>Candidatus Methanogaster</taxon>
    </lineage>
</organism>
<protein>
    <submittedName>
        <fullName evidence="1">HicB family protein</fullName>
    </submittedName>
</protein>
<name>A0AC61L5W9_9EURY</name>
<comment type="caution">
    <text evidence="1">The sequence shown here is derived from an EMBL/GenBank/DDBJ whole genome shotgun (WGS) entry which is preliminary data.</text>
</comment>
<reference evidence="1" key="1">
    <citation type="submission" date="2018-01" db="EMBL/GenBank/DDBJ databases">
        <authorList>
            <person name="Krukenberg V."/>
        </authorList>
    </citation>
    <scope>NUCLEOTIDE SEQUENCE</scope>
    <source>
        <strain evidence="1">E20ANME2</strain>
    </source>
</reference>